<comment type="domain">
    <text evidence="13">The histidine box domains are involved in binding the catalytic metal ions.</text>
</comment>
<dbReference type="CDD" id="cd03505">
    <property type="entry name" value="Delta9-FADS-like"/>
    <property type="match status" value="1"/>
</dbReference>
<comment type="subcellular location">
    <subcellularLocation>
        <location evidence="1">Membrane</location>
        <topology evidence="1">Multi-pass membrane protein</topology>
    </subcellularLocation>
</comment>
<evidence type="ECO:0000256" key="13">
    <source>
        <dbReference type="RuleBase" id="RU000581"/>
    </source>
</evidence>
<organism evidence="17 18">
    <name type="scientific">Papaver somniferum</name>
    <name type="common">Opium poppy</name>
    <dbReference type="NCBI Taxonomy" id="3469"/>
    <lineage>
        <taxon>Eukaryota</taxon>
        <taxon>Viridiplantae</taxon>
        <taxon>Streptophyta</taxon>
        <taxon>Embryophyta</taxon>
        <taxon>Tracheophyta</taxon>
        <taxon>Spermatophyta</taxon>
        <taxon>Magnoliopsida</taxon>
        <taxon>Ranunculales</taxon>
        <taxon>Papaveraceae</taxon>
        <taxon>Papaveroideae</taxon>
        <taxon>Papaver</taxon>
    </lineage>
</organism>
<dbReference type="PANTHER" id="PTHR11351">
    <property type="entry name" value="ACYL-COA DESATURASE"/>
    <property type="match status" value="1"/>
</dbReference>
<evidence type="ECO:0000313" key="18">
    <source>
        <dbReference type="Proteomes" id="UP000316621"/>
    </source>
</evidence>
<dbReference type="EMBL" id="CM010715">
    <property type="protein sequence ID" value="RZC44987.1"/>
    <property type="molecule type" value="Genomic_DNA"/>
</dbReference>
<dbReference type="Proteomes" id="UP000316621">
    <property type="component" value="Chromosome 1"/>
</dbReference>
<dbReference type="PRINTS" id="PR00075">
    <property type="entry name" value="FACDDSATRASE"/>
</dbReference>
<comment type="similarity">
    <text evidence="3 13">Belongs to the fatty acid desaturase type 1 family.</text>
</comment>
<dbReference type="Gramene" id="RZC44987">
    <property type="protein sequence ID" value="RZC44987"/>
    <property type="gene ID" value="C5167_037936"/>
</dbReference>
<evidence type="ECO:0000256" key="12">
    <source>
        <dbReference type="ARBA" id="ARBA00023160"/>
    </source>
</evidence>
<evidence type="ECO:0000256" key="3">
    <source>
        <dbReference type="ARBA" id="ARBA00009295"/>
    </source>
</evidence>
<comment type="pathway">
    <text evidence="2">Lipid metabolism.</text>
</comment>
<protein>
    <recommendedName>
        <fullName evidence="16">Fatty acid desaturase domain-containing protein</fullName>
    </recommendedName>
</protein>
<evidence type="ECO:0000256" key="14">
    <source>
        <dbReference type="SAM" id="MobiDB-lite"/>
    </source>
</evidence>
<dbReference type="PANTHER" id="PTHR11351:SF31">
    <property type="entry name" value="DESATURASE 1, ISOFORM A-RELATED"/>
    <property type="match status" value="1"/>
</dbReference>
<keyword evidence="4 13" id="KW-0444">Lipid biosynthesis</keyword>
<dbReference type="GO" id="GO:0016717">
    <property type="term" value="F:oxidoreductase activity, acting on paired donors, with oxidation of a pair of donors resulting in the reduction of molecular oxygen to two molecules of water"/>
    <property type="evidence" value="ECO:0007669"/>
    <property type="project" value="InterPro"/>
</dbReference>
<evidence type="ECO:0000256" key="8">
    <source>
        <dbReference type="ARBA" id="ARBA00023002"/>
    </source>
</evidence>
<keyword evidence="5 13" id="KW-0812">Transmembrane</keyword>
<dbReference type="GO" id="GO:0042761">
    <property type="term" value="P:very long-chain fatty acid biosynthetic process"/>
    <property type="evidence" value="ECO:0007669"/>
    <property type="project" value="TreeGrafter"/>
</dbReference>
<keyword evidence="9" id="KW-0408">Iron</keyword>
<feature type="transmembrane region" description="Helical" evidence="15">
    <location>
        <begin position="184"/>
        <end position="206"/>
    </location>
</feature>
<feature type="transmembrane region" description="Helical" evidence="15">
    <location>
        <begin position="66"/>
        <end position="85"/>
    </location>
</feature>
<evidence type="ECO:0000256" key="5">
    <source>
        <dbReference type="ARBA" id="ARBA00022692"/>
    </source>
</evidence>
<dbReference type="STRING" id="3469.A0A4Y7I7R2"/>
<evidence type="ECO:0000313" key="17">
    <source>
        <dbReference type="EMBL" id="RZC44987.1"/>
    </source>
</evidence>
<dbReference type="InterPro" id="IPR005804">
    <property type="entry name" value="FA_desaturase_dom"/>
</dbReference>
<keyword evidence="12 13" id="KW-0275">Fatty acid biosynthesis</keyword>
<evidence type="ECO:0000256" key="10">
    <source>
        <dbReference type="ARBA" id="ARBA00023098"/>
    </source>
</evidence>
<evidence type="ECO:0000256" key="2">
    <source>
        <dbReference type="ARBA" id="ARBA00005189"/>
    </source>
</evidence>
<keyword evidence="7 15" id="KW-1133">Transmembrane helix</keyword>
<evidence type="ECO:0000256" key="11">
    <source>
        <dbReference type="ARBA" id="ARBA00023136"/>
    </source>
</evidence>
<dbReference type="OMA" id="NWSGHKY"/>
<evidence type="ECO:0000256" key="9">
    <source>
        <dbReference type="ARBA" id="ARBA00023004"/>
    </source>
</evidence>
<dbReference type="GO" id="GO:0005789">
    <property type="term" value="C:endoplasmic reticulum membrane"/>
    <property type="evidence" value="ECO:0007669"/>
    <property type="project" value="TreeGrafter"/>
</dbReference>
<comment type="cofactor">
    <cofactor evidence="13">
        <name>Fe(2+)</name>
        <dbReference type="ChEBI" id="CHEBI:29033"/>
    </cofactor>
</comment>
<sequence>MGTTDTYTNSKNTDDYDVVTQAERRNKELGFLKRQWEFRDALTVALKILEHTAVCFAPFYFTWDAFWVSVVLYVITLHLGISLSYHRNLTHRSFKLPRWLEYFFAYCGLHAAQGDPMFWASVHRYHHQYTDSDRDPHTPNEGFWFSHINWVFYYSYVCEKCGDPTSNVMDLYKQPFYRVIQKTYLLHLIGLGVIMYMVGGWPYVLWGMGVRITLGHHSTFMINSVCHTWGSRPWNTKDLSKNNWVLGLIGYGENWHNNHHAFQNSARLGLEWWQLDFPWYVVKSLECMGLATDVKVPTELQKQKMSYKNSTGTTNGGGFEEAHENGNGNVKTY</sequence>
<dbReference type="AlphaFoldDB" id="A0A4Y7I7R2"/>
<gene>
    <name evidence="17" type="ORF">C5167_037936</name>
</gene>
<feature type="compositionally biased region" description="Polar residues" evidence="14">
    <location>
        <begin position="304"/>
        <end position="313"/>
    </location>
</feature>
<evidence type="ECO:0000256" key="4">
    <source>
        <dbReference type="ARBA" id="ARBA00022516"/>
    </source>
</evidence>
<name>A0A4Y7I7R2_PAPSO</name>
<keyword evidence="8 13" id="KW-0560">Oxidoreductase</keyword>
<evidence type="ECO:0000259" key="16">
    <source>
        <dbReference type="Pfam" id="PF00487"/>
    </source>
</evidence>
<feature type="domain" description="Fatty acid desaturase" evidence="16">
    <location>
        <begin position="65"/>
        <end position="277"/>
    </location>
</feature>
<evidence type="ECO:0000256" key="7">
    <source>
        <dbReference type="ARBA" id="ARBA00022989"/>
    </source>
</evidence>
<dbReference type="Pfam" id="PF00487">
    <property type="entry name" value="FA_desaturase"/>
    <property type="match status" value="1"/>
</dbReference>
<evidence type="ECO:0000256" key="1">
    <source>
        <dbReference type="ARBA" id="ARBA00004141"/>
    </source>
</evidence>
<keyword evidence="10" id="KW-0443">Lipid metabolism</keyword>
<evidence type="ECO:0000256" key="6">
    <source>
        <dbReference type="ARBA" id="ARBA00022832"/>
    </source>
</evidence>
<reference evidence="17 18" key="1">
    <citation type="journal article" date="2018" name="Science">
        <title>The opium poppy genome and morphinan production.</title>
        <authorList>
            <person name="Guo L."/>
            <person name="Winzer T."/>
            <person name="Yang X."/>
            <person name="Li Y."/>
            <person name="Ning Z."/>
            <person name="He Z."/>
            <person name="Teodor R."/>
            <person name="Lu Y."/>
            <person name="Bowser T.A."/>
            <person name="Graham I.A."/>
            <person name="Ye K."/>
        </authorList>
    </citation>
    <scope>NUCLEOTIDE SEQUENCE [LARGE SCALE GENOMIC DNA]</scope>
    <source>
        <strain evidence="18">cv. HN1</strain>
        <tissue evidence="17">Leaves</tissue>
    </source>
</reference>
<dbReference type="OrthoDB" id="10260134at2759"/>
<accession>A0A4Y7I7R2</accession>
<keyword evidence="6" id="KW-0276">Fatty acid metabolism</keyword>
<evidence type="ECO:0000256" key="15">
    <source>
        <dbReference type="SAM" id="Phobius"/>
    </source>
</evidence>
<feature type="region of interest" description="Disordered" evidence="14">
    <location>
        <begin position="304"/>
        <end position="333"/>
    </location>
</feature>
<proteinExistence type="inferred from homology"/>
<keyword evidence="11 15" id="KW-0472">Membrane</keyword>
<keyword evidence="18" id="KW-1185">Reference proteome</keyword>
<dbReference type="InterPro" id="IPR015876">
    <property type="entry name" value="Acyl-CoA_DS"/>
</dbReference>